<organism evidence="1 2">
    <name type="scientific">Acer negundo</name>
    <name type="common">Box elder</name>
    <dbReference type="NCBI Taxonomy" id="4023"/>
    <lineage>
        <taxon>Eukaryota</taxon>
        <taxon>Viridiplantae</taxon>
        <taxon>Streptophyta</taxon>
        <taxon>Embryophyta</taxon>
        <taxon>Tracheophyta</taxon>
        <taxon>Spermatophyta</taxon>
        <taxon>Magnoliopsida</taxon>
        <taxon>eudicotyledons</taxon>
        <taxon>Gunneridae</taxon>
        <taxon>Pentapetalae</taxon>
        <taxon>rosids</taxon>
        <taxon>malvids</taxon>
        <taxon>Sapindales</taxon>
        <taxon>Sapindaceae</taxon>
        <taxon>Hippocastanoideae</taxon>
        <taxon>Acereae</taxon>
        <taxon>Acer</taxon>
    </lineage>
</organism>
<protein>
    <submittedName>
        <fullName evidence="1">Uncharacterized protein</fullName>
    </submittedName>
</protein>
<name>A0AAD5IHF4_ACENE</name>
<accession>A0AAD5IHF4</accession>
<reference evidence="1" key="1">
    <citation type="journal article" date="2022" name="Plant J.">
        <title>Strategies of tolerance reflected in two North American maple genomes.</title>
        <authorList>
            <person name="McEvoy S.L."/>
            <person name="Sezen U.U."/>
            <person name="Trouern-Trend A."/>
            <person name="McMahon S.M."/>
            <person name="Schaberg P.G."/>
            <person name="Yang J."/>
            <person name="Wegrzyn J.L."/>
            <person name="Swenson N.G."/>
        </authorList>
    </citation>
    <scope>NUCLEOTIDE SEQUENCE</scope>
    <source>
        <strain evidence="1">91603</strain>
    </source>
</reference>
<dbReference type="EMBL" id="JAJSOW010000106">
    <property type="protein sequence ID" value="KAI9160889.1"/>
    <property type="molecule type" value="Genomic_DNA"/>
</dbReference>
<comment type="caution">
    <text evidence="1">The sequence shown here is derived from an EMBL/GenBank/DDBJ whole genome shotgun (WGS) entry which is preliminary data.</text>
</comment>
<reference evidence="1" key="2">
    <citation type="submission" date="2023-02" db="EMBL/GenBank/DDBJ databases">
        <authorList>
            <person name="Swenson N.G."/>
            <person name="Wegrzyn J.L."/>
            <person name="Mcevoy S.L."/>
        </authorList>
    </citation>
    <scope>NUCLEOTIDE SEQUENCE</scope>
    <source>
        <strain evidence="1">91603</strain>
        <tissue evidence="1">Leaf</tissue>
    </source>
</reference>
<evidence type="ECO:0000313" key="1">
    <source>
        <dbReference type="EMBL" id="KAI9160889.1"/>
    </source>
</evidence>
<proteinExistence type="predicted"/>
<gene>
    <name evidence="1" type="ORF">LWI28_012464</name>
</gene>
<dbReference type="Proteomes" id="UP001064489">
    <property type="component" value="Chromosome 2"/>
</dbReference>
<keyword evidence="2" id="KW-1185">Reference proteome</keyword>
<dbReference type="AlphaFoldDB" id="A0AAD5IHF4"/>
<evidence type="ECO:0000313" key="2">
    <source>
        <dbReference type="Proteomes" id="UP001064489"/>
    </source>
</evidence>
<sequence length="181" mass="19726">MVGSNPKKSTGLADVRSVPDKNPIDKFMGGKLCEKGDNSGGDSNLNLNDVSRKIDEVCLNRKIEDFSIMKDFVFGSKKGVKPDLGTVSLNSNGDGLSPMSDVASGLSGVLTVNQVFEILIKFLKPGIGRLLSFQVIPQRKRGEVIRRTPRVGGGGRSSQGRCDVMMRKITNLREQRRVRSC</sequence>